<dbReference type="Gramene" id="OMO66941">
    <property type="protein sequence ID" value="OMO66941"/>
    <property type="gene ID" value="CCACVL1_20905"/>
</dbReference>
<dbReference type="SUPFAM" id="SSF56112">
    <property type="entry name" value="Protein kinase-like (PK-like)"/>
    <property type="match status" value="1"/>
</dbReference>
<organism evidence="3 4">
    <name type="scientific">Corchorus capsularis</name>
    <name type="common">Jute</name>
    <dbReference type="NCBI Taxonomy" id="210143"/>
    <lineage>
        <taxon>Eukaryota</taxon>
        <taxon>Viridiplantae</taxon>
        <taxon>Streptophyta</taxon>
        <taxon>Embryophyta</taxon>
        <taxon>Tracheophyta</taxon>
        <taxon>Spermatophyta</taxon>
        <taxon>Magnoliopsida</taxon>
        <taxon>eudicotyledons</taxon>
        <taxon>Gunneridae</taxon>
        <taxon>Pentapetalae</taxon>
        <taxon>rosids</taxon>
        <taxon>malvids</taxon>
        <taxon>Malvales</taxon>
        <taxon>Malvaceae</taxon>
        <taxon>Grewioideae</taxon>
        <taxon>Apeibeae</taxon>
        <taxon>Corchorus</taxon>
    </lineage>
</organism>
<keyword evidence="2" id="KW-0812">Transmembrane</keyword>
<dbReference type="InterPro" id="IPR046959">
    <property type="entry name" value="PRK1-6/SRF4-like"/>
</dbReference>
<evidence type="ECO:0000313" key="4">
    <source>
        <dbReference type="Proteomes" id="UP000188268"/>
    </source>
</evidence>
<dbReference type="GO" id="GO:0016301">
    <property type="term" value="F:kinase activity"/>
    <property type="evidence" value="ECO:0007669"/>
    <property type="project" value="UniProtKB-KW"/>
</dbReference>
<evidence type="ECO:0000256" key="2">
    <source>
        <dbReference type="SAM" id="Phobius"/>
    </source>
</evidence>
<dbReference type="AlphaFoldDB" id="A0A1R3H9D3"/>
<sequence length="446" mass="48669">MSDRVFPASKPAAAAAPPAANGGTGGAPAGGATTTATANGGTTKSHLYNPTSRLPYRPQPHHRRHHHRPRRNYCCCCCFWTILIILILALLVAITGTVLYVLYRPHRPSFTLASLRINRLNLTTAADSSSSHLSTMDTRVTVKMDKLKSKKVGIRVTCDGIKGVAPKAPARVLSTLLIPHVRLRRLDLSHNHFQGQVPMGELTQLPNLLTLRLEDNLFNGTLNSIASFSTLLDFNVSNNNFNGEIPSWMSHFGVSSFQGNKELCGQPLPSDCVNRTALAAPLKEKVHHRPERNNKKLSNGMVVLIIAVDAVAVAATLATITWCCYKYRCFGGAHERVLDTKGGSKVLQSRRSGSRSSSERQVEAEELVVFEGCKGFRKVGDLLKSSAELLGKGSVGTTYKVVMESGDAVVVKRVRQRRKKDVDGWLRMIGGLRHSNIEIGDQGGRH</sequence>
<comment type="caution">
    <text evidence="3">The sequence shown here is derived from an EMBL/GenBank/DDBJ whole genome shotgun (WGS) entry which is preliminary data.</text>
</comment>
<feature type="compositionally biased region" description="Low complexity" evidence="1">
    <location>
        <begin position="30"/>
        <end position="43"/>
    </location>
</feature>
<dbReference type="Gene3D" id="3.80.10.10">
    <property type="entry name" value="Ribonuclease Inhibitor"/>
    <property type="match status" value="1"/>
</dbReference>
<dbReference type="PANTHER" id="PTHR48007">
    <property type="entry name" value="LEUCINE-RICH REPEAT RECEPTOR-LIKE PROTEIN KINASE PXC1"/>
    <property type="match status" value="1"/>
</dbReference>
<protein>
    <submittedName>
        <fullName evidence="3">Putative leucine-rich repeat receptor-like protein kinase</fullName>
    </submittedName>
</protein>
<keyword evidence="4" id="KW-1185">Reference proteome</keyword>
<keyword evidence="2" id="KW-1133">Transmembrane helix</keyword>
<keyword evidence="2" id="KW-0472">Membrane</keyword>
<dbReference type="InterPro" id="IPR011009">
    <property type="entry name" value="Kinase-like_dom_sf"/>
</dbReference>
<feature type="transmembrane region" description="Helical" evidence="2">
    <location>
        <begin position="79"/>
        <end position="103"/>
    </location>
</feature>
<evidence type="ECO:0000313" key="3">
    <source>
        <dbReference type="EMBL" id="OMO66941.1"/>
    </source>
</evidence>
<accession>A0A1R3H9D3</accession>
<keyword evidence="3" id="KW-0675">Receptor</keyword>
<dbReference type="EMBL" id="AWWV01012467">
    <property type="protein sequence ID" value="OMO66941.1"/>
    <property type="molecule type" value="Genomic_DNA"/>
</dbReference>
<feature type="transmembrane region" description="Helical" evidence="2">
    <location>
        <begin position="301"/>
        <end position="322"/>
    </location>
</feature>
<dbReference type="Pfam" id="PF00560">
    <property type="entry name" value="LRR_1"/>
    <property type="match status" value="2"/>
</dbReference>
<dbReference type="Gene3D" id="3.30.200.20">
    <property type="entry name" value="Phosphorylase Kinase, domain 1"/>
    <property type="match status" value="1"/>
</dbReference>
<keyword evidence="3" id="KW-0418">Kinase</keyword>
<dbReference type="PANTHER" id="PTHR48007:SF53">
    <property type="entry name" value="OS01G0711200 PROTEIN"/>
    <property type="match status" value="1"/>
</dbReference>
<name>A0A1R3H9D3_COCAP</name>
<gene>
    <name evidence="3" type="ORF">CCACVL1_20905</name>
</gene>
<dbReference type="SUPFAM" id="SSF52058">
    <property type="entry name" value="L domain-like"/>
    <property type="match status" value="1"/>
</dbReference>
<feature type="compositionally biased region" description="Low complexity" evidence="1">
    <location>
        <begin position="11"/>
        <end position="21"/>
    </location>
</feature>
<dbReference type="Proteomes" id="UP000188268">
    <property type="component" value="Unassembled WGS sequence"/>
</dbReference>
<feature type="region of interest" description="Disordered" evidence="1">
    <location>
        <begin position="1"/>
        <end position="67"/>
    </location>
</feature>
<reference evidence="3 4" key="1">
    <citation type="submission" date="2013-09" db="EMBL/GenBank/DDBJ databases">
        <title>Corchorus capsularis genome sequencing.</title>
        <authorList>
            <person name="Alam M."/>
            <person name="Haque M.S."/>
            <person name="Islam M.S."/>
            <person name="Emdad E.M."/>
            <person name="Islam M.M."/>
            <person name="Ahmed B."/>
            <person name="Halim A."/>
            <person name="Hossen Q.M.M."/>
            <person name="Hossain M.Z."/>
            <person name="Ahmed R."/>
            <person name="Khan M.M."/>
            <person name="Islam R."/>
            <person name="Rashid M.M."/>
            <person name="Khan S.A."/>
            <person name="Rahman M.S."/>
            <person name="Alam M."/>
        </authorList>
    </citation>
    <scope>NUCLEOTIDE SEQUENCE [LARGE SCALE GENOMIC DNA]</scope>
    <source>
        <strain evidence="4">cv. CVL-1</strain>
        <tissue evidence="3">Whole seedling</tissue>
    </source>
</reference>
<proteinExistence type="predicted"/>
<dbReference type="InterPro" id="IPR001611">
    <property type="entry name" value="Leu-rich_rpt"/>
</dbReference>
<keyword evidence="3" id="KW-0808">Transferase</keyword>
<evidence type="ECO:0000256" key="1">
    <source>
        <dbReference type="SAM" id="MobiDB-lite"/>
    </source>
</evidence>
<dbReference type="InterPro" id="IPR032675">
    <property type="entry name" value="LRR_dom_sf"/>
</dbReference>
<dbReference type="OrthoDB" id="1890790at2759"/>